<dbReference type="Pfam" id="PF12833">
    <property type="entry name" value="HTH_18"/>
    <property type="match status" value="1"/>
</dbReference>
<evidence type="ECO:0000259" key="4">
    <source>
        <dbReference type="PROSITE" id="PS01124"/>
    </source>
</evidence>
<dbReference type="PANTHER" id="PTHR43280:SF32">
    <property type="entry name" value="TRANSCRIPTIONAL REGULATORY PROTEIN"/>
    <property type="match status" value="1"/>
</dbReference>
<dbReference type="AlphaFoldDB" id="A0A3D9B1M3"/>
<evidence type="ECO:0000256" key="3">
    <source>
        <dbReference type="ARBA" id="ARBA00023163"/>
    </source>
</evidence>
<sequence>MENIIRFETVDQYSSYNNHPTFHPLINIIDYSKSKPGNEKMMYLGLYSIVLKDIACGDIIYGKETYDYQNGTLVFFAPGQIVGYEGSSEHYQPMGIGLIFHPDLLHGTNLAEQIKEFHYFTYQSREALHLADNEREIVTDIFLNIQTELKNGHDQYSNKLIIAHLELLLNYILRFYDRQFDTRKEINSGILSDFEALLDHYFDSEKPQTIGLPSVGWCADAMNLSANYFGDLIKKKTSYSAQEYIHRKIISVAKNKIFDPRKRLNEIAFEMGFGYPANFTRFFKHHTGMSPIEFRKSSIS</sequence>
<dbReference type="OrthoDB" id="2600165at2"/>
<dbReference type="GO" id="GO:0003700">
    <property type="term" value="F:DNA-binding transcription factor activity"/>
    <property type="evidence" value="ECO:0007669"/>
    <property type="project" value="InterPro"/>
</dbReference>
<dbReference type="RefSeq" id="WP_115928324.1">
    <property type="nucleotide sequence ID" value="NZ_QNVV01000008.1"/>
</dbReference>
<dbReference type="GO" id="GO:0043565">
    <property type="term" value="F:sequence-specific DNA binding"/>
    <property type="evidence" value="ECO:0007669"/>
    <property type="project" value="InterPro"/>
</dbReference>
<accession>A0A3D9B1M3</accession>
<feature type="domain" description="HTH araC/xylS-type" evidence="4">
    <location>
        <begin position="219"/>
        <end position="297"/>
    </location>
</feature>
<keyword evidence="6" id="KW-1185">Reference proteome</keyword>
<dbReference type="PANTHER" id="PTHR43280">
    <property type="entry name" value="ARAC-FAMILY TRANSCRIPTIONAL REGULATOR"/>
    <property type="match status" value="1"/>
</dbReference>
<dbReference type="EMBL" id="QNVV01000008">
    <property type="protein sequence ID" value="REC47531.1"/>
    <property type="molecule type" value="Genomic_DNA"/>
</dbReference>
<keyword evidence="2" id="KW-0238">DNA-binding</keyword>
<name>A0A3D9B1M3_9FLAO</name>
<dbReference type="InterPro" id="IPR018060">
    <property type="entry name" value="HTH_AraC"/>
</dbReference>
<dbReference type="PROSITE" id="PS01124">
    <property type="entry name" value="HTH_ARAC_FAMILY_2"/>
    <property type="match status" value="1"/>
</dbReference>
<keyword evidence="3" id="KW-0804">Transcription</keyword>
<organism evidence="5 6">
    <name type="scientific">Chryseobacterium pennipullorum</name>
    <dbReference type="NCBI Taxonomy" id="2258963"/>
    <lineage>
        <taxon>Bacteria</taxon>
        <taxon>Pseudomonadati</taxon>
        <taxon>Bacteroidota</taxon>
        <taxon>Flavobacteriia</taxon>
        <taxon>Flavobacteriales</taxon>
        <taxon>Weeksellaceae</taxon>
        <taxon>Chryseobacterium group</taxon>
        <taxon>Chryseobacterium</taxon>
    </lineage>
</organism>
<dbReference type="Gene3D" id="1.10.10.60">
    <property type="entry name" value="Homeodomain-like"/>
    <property type="match status" value="2"/>
</dbReference>
<evidence type="ECO:0000256" key="2">
    <source>
        <dbReference type="ARBA" id="ARBA00023125"/>
    </source>
</evidence>
<keyword evidence="1" id="KW-0805">Transcription regulation</keyword>
<proteinExistence type="predicted"/>
<dbReference type="SMART" id="SM00342">
    <property type="entry name" value="HTH_ARAC"/>
    <property type="match status" value="1"/>
</dbReference>
<evidence type="ECO:0000313" key="6">
    <source>
        <dbReference type="Proteomes" id="UP000256257"/>
    </source>
</evidence>
<evidence type="ECO:0000256" key="1">
    <source>
        <dbReference type="ARBA" id="ARBA00023015"/>
    </source>
</evidence>
<reference evidence="5 6" key="1">
    <citation type="submission" date="2018-06" db="EMBL/GenBank/DDBJ databases">
        <title>Novel Chryseobacterium species.</title>
        <authorList>
            <person name="Newman J."/>
            <person name="Hugo C."/>
            <person name="Oosthuizen L."/>
            <person name="Charimba G."/>
        </authorList>
    </citation>
    <scope>NUCLEOTIDE SEQUENCE [LARGE SCALE GENOMIC DNA]</scope>
    <source>
        <strain evidence="5 6">7_F195</strain>
    </source>
</reference>
<dbReference type="InterPro" id="IPR009057">
    <property type="entry name" value="Homeodomain-like_sf"/>
</dbReference>
<dbReference type="SUPFAM" id="SSF46689">
    <property type="entry name" value="Homeodomain-like"/>
    <property type="match status" value="1"/>
</dbReference>
<evidence type="ECO:0000313" key="5">
    <source>
        <dbReference type="EMBL" id="REC47531.1"/>
    </source>
</evidence>
<gene>
    <name evidence="5" type="ORF">DRF67_10845</name>
</gene>
<protein>
    <submittedName>
        <fullName evidence="5">AraC family transcriptional regulator</fullName>
    </submittedName>
</protein>
<dbReference type="Proteomes" id="UP000256257">
    <property type="component" value="Unassembled WGS sequence"/>
</dbReference>
<comment type="caution">
    <text evidence="5">The sequence shown here is derived from an EMBL/GenBank/DDBJ whole genome shotgun (WGS) entry which is preliminary data.</text>
</comment>